<dbReference type="RefSeq" id="WP_379866153.1">
    <property type="nucleotide sequence ID" value="NZ_JBHTBW010000047.1"/>
</dbReference>
<feature type="transmembrane region" description="Helical" evidence="1">
    <location>
        <begin position="55"/>
        <end position="76"/>
    </location>
</feature>
<dbReference type="NCBIfam" id="TIGR02854">
    <property type="entry name" value="spore_II_GA"/>
    <property type="match status" value="1"/>
</dbReference>
<name>A0ABW2RN27_9BACL</name>
<keyword evidence="3" id="KW-1185">Reference proteome</keyword>
<protein>
    <submittedName>
        <fullName evidence="2">Sigma-E processing peptidase SpoIIGA</fullName>
    </submittedName>
</protein>
<evidence type="ECO:0000313" key="3">
    <source>
        <dbReference type="Proteomes" id="UP001596500"/>
    </source>
</evidence>
<evidence type="ECO:0000256" key="1">
    <source>
        <dbReference type="SAM" id="Phobius"/>
    </source>
</evidence>
<evidence type="ECO:0000313" key="2">
    <source>
        <dbReference type="EMBL" id="MFC7442335.1"/>
    </source>
</evidence>
<feature type="transmembrane region" description="Helical" evidence="1">
    <location>
        <begin position="6"/>
        <end position="26"/>
    </location>
</feature>
<sequence>MVVYADMIFLLNGTIDFLLLWLTAGIRKQPAKIWRLLFAAGLGGAYSMLHLWPQFALAFFFPVKILISLVMVWMAYGFHHPLAYFRNLGVFYLVCFVAGGAMIAFHYVMTGDSQVAGGIFFTRTAEGWGSPVSWALILFGFPLVWLYTKLSLGSLKENQRVQQYLTQVRIHLAQHQKECTGLVDTGNQLRDPITRTPVMIVELESLKEWFPEELKQMLLQHDWEEGWSRLPADWMRRIRVVPYRAAGKNNEMMIAIKPDYVEILQEEDWHKVEKILIGIDVGRLSSDGTYQAIIHPSCYALEPKEGREKIVGGV</sequence>
<dbReference type="PIRSF" id="PIRSF018571">
    <property type="entry name" value="SpoIIGA"/>
    <property type="match status" value="1"/>
</dbReference>
<organism evidence="2 3">
    <name type="scientific">Laceyella putida</name>
    <dbReference type="NCBI Taxonomy" id="110101"/>
    <lineage>
        <taxon>Bacteria</taxon>
        <taxon>Bacillati</taxon>
        <taxon>Bacillota</taxon>
        <taxon>Bacilli</taxon>
        <taxon>Bacillales</taxon>
        <taxon>Thermoactinomycetaceae</taxon>
        <taxon>Laceyella</taxon>
    </lineage>
</organism>
<accession>A0ABW2RN27</accession>
<dbReference type="InterPro" id="IPR005081">
    <property type="entry name" value="SpoIIGA"/>
</dbReference>
<keyword evidence="1" id="KW-0812">Transmembrane</keyword>
<dbReference type="Pfam" id="PF03419">
    <property type="entry name" value="Peptidase_U4"/>
    <property type="match status" value="1"/>
</dbReference>
<keyword evidence="1" id="KW-0472">Membrane</keyword>
<proteinExistence type="predicted"/>
<reference evidence="3" key="1">
    <citation type="journal article" date="2019" name="Int. J. Syst. Evol. Microbiol.">
        <title>The Global Catalogue of Microorganisms (GCM) 10K type strain sequencing project: providing services to taxonomists for standard genome sequencing and annotation.</title>
        <authorList>
            <consortium name="The Broad Institute Genomics Platform"/>
            <consortium name="The Broad Institute Genome Sequencing Center for Infectious Disease"/>
            <person name="Wu L."/>
            <person name="Ma J."/>
        </authorList>
    </citation>
    <scope>NUCLEOTIDE SEQUENCE [LARGE SCALE GENOMIC DNA]</scope>
    <source>
        <strain evidence="3">CGMCC 1.12942</strain>
    </source>
</reference>
<feature type="transmembrane region" description="Helical" evidence="1">
    <location>
        <begin position="128"/>
        <end position="147"/>
    </location>
</feature>
<feature type="transmembrane region" description="Helical" evidence="1">
    <location>
        <begin position="33"/>
        <end position="49"/>
    </location>
</feature>
<comment type="caution">
    <text evidence="2">The sequence shown here is derived from an EMBL/GenBank/DDBJ whole genome shotgun (WGS) entry which is preliminary data.</text>
</comment>
<dbReference type="Proteomes" id="UP001596500">
    <property type="component" value="Unassembled WGS sequence"/>
</dbReference>
<dbReference type="EMBL" id="JBHTBW010000047">
    <property type="protein sequence ID" value="MFC7442335.1"/>
    <property type="molecule type" value="Genomic_DNA"/>
</dbReference>
<gene>
    <name evidence="2" type="primary">spoIIGA</name>
    <name evidence="2" type="ORF">ACFQNG_14705</name>
</gene>
<feature type="transmembrane region" description="Helical" evidence="1">
    <location>
        <begin position="88"/>
        <end position="108"/>
    </location>
</feature>
<keyword evidence="1" id="KW-1133">Transmembrane helix</keyword>